<gene>
    <name evidence="4" type="ORF">ACFOUO_09070</name>
</gene>
<proteinExistence type="inferred from homology"/>
<accession>A0ABV8JDF2</accession>
<evidence type="ECO:0000256" key="1">
    <source>
        <dbReference type="ARBA" id="ARBA00022987"/>
    </source>
</evidence>
<dbReference type="EMBL" id="JBHSAP010000009">
    <property type="protein sequence ID" value="MFC4076963.1"/>
    <property type="molecule type" value="Genomic_DNA"/>
</dbReference>
<organism evidence="4 5">
    <name type="scientific">Salinithrix halophila</name>
    <dbReference type="NCBI Taxonomy" id="1485204"/>
    <lineage>
        <taxon>Bacteria</taxon>
        <taxon>Bacillati</taxon>
        <taxon>Bacillota</taxon>
        <taxon>Bacilli</taxon>
        <taxon>Bacillales</taxon>
        <taxon>Thermoactinomycetaceae</taxon>
        <taxon>Salinithrix</taxon>
    </lineage>
</organism>
<dbReference type="RefSeq" id="WP_380704370.1">
    <property type="nucleotide sequence ID" value="NZ_JBHSAP010000009.1"/>
</dbReference>
<dbReference type="Pfam" id="PF06386">
    <property type="entry name" value="GvpL_GvpF"/>
    <property type="match status" value="1"/>
</dbReference>
<dbReference type="InterPro" id="IPR009430">
    <property type="entry name" value="GvpL/GvpF"/>
</dbReference>
<evidence type="ECO:0000256" key="3">
    <source>
        <dbReference type="ARBA" id="ARBA00035643"/>
    </source>
</evidence>
<keyword evidence="1" id="KW-0304">Gas vesicle</keyword>
<evidence type="ECO:0000256" key="2">
    <source>
        <dbReference type="ARBA" id="ARBA00035108"/>
    </source>
</evidence>
<keyword evidence="5" id="KW-1185">Reference proteome</keyword>
<dbReference type="Proteomes" id="UP001595843">
    <property type="component" value="Unassembled WGS sequence"/>
</dbReference>
<evidence type="ECO:0000313" key="4">
    <source>
        <dbReference type="EMBL" id="MFC4076963.1"/>
    </source>
</evidence>
<dbReference type="PANTHER" id="PTHR36852">
    <property type="entry name" value="PROTEIN GVPL 2"/>
    <property type="match status" value="1"/>
</dbReference>
<evidence type="ECO:0000313" key="5">
    <source>
        <dbReference type="Proteomes" id="UP001595843"/>
    </source>
</evidence>
<reference evidence="5" key="1">
    <citation type="journal article" date="2019" name="Int. J. Syst. Evol. Microbiol.">
        <title>The Global Catalogue of Microorganisms (GCM) 10K type strain sequencing project: providing services to taxonomists for standard genome sequencing and annotation.</title>
        <authorList>
            <consortium name="The Broad Institute Genomics Platform"/>
            <consortium name="The Broad Institute Genome Sequencing Center for Infectious Disease"/>
            <person name="Wu L."/>
            <person name="Ma J."/>
        </authorList>
    </citation>
    <scope>NUCLEOTIDE SEQUENCE [LARGE SCALE GENOMIC DNA]</scope>
    <source>
        <strain evidence="5">IBRC-M 10813</strain>
    </source>
</reference>
<sequence length="252" mass="29475">MNRMGIYAFCAIRETEPREFGEVEIEGEPRKLFTVHQGNSAMVVAKAPLKIYPPLRENLRFHQDTVNRVMEEYSVLPLSFGNVFHSEGDLEVLMKALSEQFEELFPKIDGKMEVGLKIMGKKEWLEEEIRKDPQVEKVQEAVRGKSEAAAYYDRIRLGEMAQKFFLQLRKQLEEEIFQPLVEEAEAAKLNETVGEKMLLNAAFLIDRDQEEAFDRKVNELYEQWSERVDFQYTGPWPAYNFVNIRLKVEEPT</sequence>
<protein>
    <submittedName>
        <fullName evidence="4">GvpL/GvpF family gas vesicle protein</fullName>
    </submittedName>
</protein>
<dbReference type="PANTHER" id="PTHR36852:SF1">
    <property type="entry name" value="PROTEIN GVPL 2"/>
    <property type="match status" value="1"/>
</dbReference>
<comment type="similarity">
    <text evidence="3">Belongs to the gas vesicle GvpF/GvpL family.</text>
</comment>
<name>A0ABV8JDF2_9BACL</name>
<comment type="subcellular location">
    <subcellularLocation>
        <location evidence="2">Gas vesicle</location>
    </subcellularLocation>
</comment>
<comment type="caution">
    <text evidence="4">The sequence shown here is derived from an EMBL/GenBank/DDBJ whole genome shotgun (WGS) entry which is preliminary data.</text>
</comment>